<dbReference type="Proteomes" id="UP001500909">
    <property type="component" value="Unassembled WGS sequence"/>
</dbReference>
<accession>A0ABN1A4E4</accession>
<dbReference type="Pfam" id="PF00561">
    <property type="entry name" value="Abhydrolase_1"/>
    <property type="match status" value="1"/>
</dbReference>
<sequence>MTEAPAGDRARLNGIDVRYRVAGDGPAVVLVHGLGEDGGAWERQQAAVSGWRTYAYDLRGHGGSGLGAAEGRLEQLRDDLLAFLREVSGPAVCVGFSLGGTVVLAAAATAPELVAGAVVFGTSTVVGKAAVEFYEERIALVRGGDRQRLAAAMRADTVAALYGTDADAEAVTARRMAAIGDGQGYANAAAAMAGLRQRPLTPALAAVRCPVVVVGAAQDTFCPRRAADIMLEGLKAAPCAVTYGEIPAAGHLMNVEQPAAVTDRLVTALRSVG</sequence>
<dbReference type="GO" id="GO:0016787">
    <property type="term" value="F:hydrolase activity"/>
    <property type="evidence" value="ECO:0007669"/>
    <property type="project" value="UniProtKB-KW"/>
</dbReference>
<evidence type="ECO:0000313" key="3">
    <source>
        <dbReference type="Proteomes" id="UP001500909"/>
    </source>
</evidence>
<dbReference type="PANTHER" id="PTHR43194">
    <property type="entry name" value="HYDROLASE ALPHA/BETA FOLD FAMILY"/>
    <property type="match status" value="1"/>
</dbReference>
<dbReference type="SUPFAM" id="SSF53474">
    <property type="entry name" value="alpha/beta-Hydrolases"/>
    <property type="match status" value="1"/>
</dbReference>
<dbReference type="InterPro" id="IPR050228">
    <property type="entry name" value="Carboxylesterase_BioH"/>
</dbReference>
<keyword evidence="3" id="KW-1185">Reference proteome</keyword>
<protein>
    <submittedName>
        <fullName evidence="2">Alpha/beta hydrolase</fullName>
    </submittedName>
</protein>
<proteinExistence type="predicted"/>
<dbReference type="EMBL" id="BAAABY010000024">
    <property type="protein sequence ID" value="GAA0467161.1"/>
    <property type="molecule type" value="Genomic_DNA"/>
</dbReference>
<evidence type="ECO:0000259" key="1">
    <source>
        <dbReference type="Pfam" id="PF00561"/>
    </source>
</evidence>
<comment type="caution">
    <text evidence="2">The sequence shown here is derived from an EMBL/GenBank/DDBJ whole genome shotgun (WGS) entry which is preliminary data.</text>
</comment>
<feature type="domain" description="AB hydrolase-1" evidence="1">
    <location>
        <begin position="26"/>
        <end position="257"/>
    </location>
</feature>
<gene>
    <name evidence="2" type="ORF">GCM10010361_34170</name>
</gene>
<dbReference type="RefSeq" id="WP_346095873.1">
    <property type="nucleotide sequence ID" value="NZ_BAAABY010000024.1"/>
</dbReference>
<dbReference type="InterPro" id="IPR000073">
    <property type="entry name" value="AB_hydrolase_1"/>
</dbReference>
<dbReference type="Gene3D" id="3.40.50.1820">
    <property type="entry name" value="alpha/beta hydrolase"/>
    <property type="match status" value="1"/>
</dbReference>
<dbReference type="InterPro" id="IPR029058">
    <property type="entry name" value="AB_hydrolase_fold"/>
</dbReference>
<evidence type="ECO:0000313" key="2">
    <source>
        <dbReference type="EMBL" id="GAA0467161.1"/>
    </source>
</evidence>
<name>A0ABN1A4E4_9ACTN</name>
<reference evidence="2 3" key="1">
    <citation type="journal article" date="2019" name="Int. J. Syst. Evol. Microbiol.">
        <title>The Global Catalogue of Microorganisms (GCM) 10K type strain sequencing project: providing services to taxonomists for standard genome sequencing and annotation.</title>
        <authorList>
            <consortium name="The Broad Institute Genomics Platform"/>
            <consortium name="The Broad Institute Genome Sequencing Center for Infectious Disease"/>
            <person name="Wu L."/>
            <person name="Ma J."/>
        </authorList>
    </citation>
    <scope>NUCLEOTIDE SEQUENCE [LARGE SCALE GENOMIC DNA]</scope>
    <source>
        <strain evidence="2 3">JCM 4805</strain>
    </source>
</reference>
<organism evidence="2 3">
    <name type="scientific">Streptomyces olivaceiscleroticus</name>
    <dbReference type="NCBI Taxonomy" id="68245"/>
    <lineage>
        <taxon>Bacteria</taxon>
        <taxon>Bacillati</taxon>
        <taxon>Actinomycetota</taxon>
        <taxon>Actinomycetes</taxon>
        <taxon>Kitasatosporales</taxon>
        <taxon>Streptomycetaceae</taxon>
        <taxon>Streptomyces</taxon>
    </lineage>
</organism>
<dbReference type="PANTHER" id="PTHR43194:SF2">
    <property type="entry name" value="PEROXISOMAL MEMBRANE PROTEIN LPX1"/>
    <property type="match status" value="1"/>
</dbReference>
<keyword evidence="2" id="KW-0378">Hydrolase</keyword>